<name>A0A1X7N3L5_9LACT</name>
<proteinExistence type="predicted"/>
<dbReference type="EMBL" id="FXBJ01000002">
    <property type="protein sequence ID" value="SMH31430.1"/>
    <property type="molecule type" value="Genomic_DNA"/>
</dbReference>
<dbReference type="SUPFAM" id="SSF55729">
    <property type="entry name" value="Acyl-CoA N-acyltransferases (Nat)"/>
    <property type="match status" value="1"/>
</dbReference>
<evidence type="ECO:0000256" key="1">
    <source>
        <dbReference type="ARBA" id="ARBA00022679"/>
    </source>
</evidence>
<dbReference type="Pfam" id="PF00583">
    <property type="entry name" value="Acetyltransf_1"/>
    <property type="match status" value="1"/>
</dbReference>
<dbReference type="STRING" id="1073423.SAMN04488700_1264"/>
<reference evidence="4 5" key="1">
    <citation type="submission" date="2017-04" db="EMBL/GenBank/DDBJ databases">
        <authorList>
            <person name="Afonso C.L."/>
            <person name="Miller P.J."/>
            <person name="Scott M.A."/>
            <person name="Spackman E."/>
            <person name="Goraichik I."/>
            <person name="Dimitrov K.M."/>
            <person name="Suarez D.L."/>
            <person name="Swayne D.E."/>
        </authorList>
    </citation>
    <scope>NUCLEOTIDE SEQUENCE [LARGE SCALE GENOMIC DNA]</scope>
    <source>
        <strain evidence="4 5">LMG26642</strain>
    </source>
</reference>
<dbReference type="GO" id="GO:0016747">
    <property type="term" value="F:acyltransferase activity, transferring groups other than amino-acyl groups"/>
    <property type="evidence" value="ECO:0007669"/>
    <property type="project" value="InterPro"/>
</dbReference>
<dbReference type="OrthoDB" id="5319888at2"/>
<keyword evidence="2" id="KW-0012">Acyltransferase</keyword>
<organism evidence="4 5">
    <name type="scientific">Carnobacterium iners</name>
    <dbReference type="NCBI Taxonomy" id="1073423"/>
    <lineage>
        <taxon>Bacteria</taxon>
        <taxon>Bacillati</taxon>
        <taxon>Bacillota</taxon>
        <taxon>Bacilli</taxon>
        <taxon>Lactobacillales</taxon>
        <taxon>Carnobacteriaceae</taxon>
        <taxon>Carnobacterium</taxon>
    </lineage>
</organism>
<protein>
    <submittedName>
        <fullName evidence="4">Acetyltransferase (GNAT) family protein</fullName>
    </submittedName>
</protein>
<dbReference type="Proteomes" id="UP000193435">
    <property type="component" value="Unassembled WGS sequence"/>
</dbReference>
<evidence type="ECO:0000313" key="4">
    <source>
        <dbReference type="EMBL" id="SMH31430.1"/>
    </source>
</evidence>
<dbReference type="InterPro" id="IPR016181">
    <property type="entry name" value="Acyl_CoA_acyltransferase"/>
</dbReference>
<dbReference type="PANTHER" id="PTHR43420:SF52">
    <property type="entry name" value="N-ACETYLTRANSFERASE YODP"/>
    <property type="match status" value="1"/>
</dbReference>
<dbReference type="PANTHER" id="PTHR43420">
    <property type="entry name" value="ACETYLTRANSFERASE"/>
    <property type="match status" value="1"/>
</dbReference>
<feature type="domain" description="N-acetyltransferase" evidence="3">
    <location>
        <begin position="1"/>
        <end position="187"/>
    </location>
</feature>
<dbReference type="CDD" id="cd04301">
    <property type="entry name" value="NAT_SF"/>
    <property type="match status" value="1"/>
</dbReference>
<keyword evidence="1 4" id="KW-0808">Transferase</keyword>
<dbReference type="InterPro" id="IPR050680">
    <property type="entry name" value="YpeA/RimI_acetyltransf"/>
</dbReference>
<evidence type="ECO:0000256" key="2">
    <source>
        <dbReference type="ARBA" id="ARBA00023315"/>
    </source>
</evidence>
<dbReference type="Gene3D" id="3.40.630.30">
    <property type="match status" value="1"/>
</dbReference>
<sequence>MIRMAEKKDIKELCDLIWIVLKDMELPILNELPEESLKKLMQEAMLNEHYRYGYRNGIVCVRDNQLAGVCFGYKGELEPIIDQPLIKIMEELNFKTRLLFTDEETQSGEWYLDTLVTAPNFRRQGVALELLSALPDFVKKQGETIISLNCDQDNESAKQLYEKMGYRKVGERTIIEHRYSHMQYTIK</sequence>
<dbReference type="AlphaFoldDB" id="A0A1X7N3L5"/>
<gene>
    <name evidence="4" type="ORF">SAMN04488700_1264</name>
</gene>
<dbReference type="PROSITE" id="PS51186">
    <property type="entry name" value="GNAT"/>
    <property type="match status" value="1"/>
</dbReference>
<dbReference type="InterPro" id="IPR000182">
    <property type="entry name" value="GNAT_dom"/>
</dbReference>
<keyword evidence="5" id="KW-1185">Reference proteome</keyword>
<evidence type="ECO:0000313" key="5">
    <source>
        <dbReference type="Proteomes" id="UP000193435"/>
    </source>
</evidence>
<evidence type="ECO:0000259" key="3">
    <source>
        <dbReference type="PROSITE" id="PS51186"/>
    </source>
</evidence>
<accession>A0A1X7N3L5</accession>